<dbReference type="AlphaFoldDB" id="A0A9W8PZZ2"/>
<organism evidence="2 3">
    <name type="scientific">Fusarium irregulare</name>
    <dbReference type="NCBI Taxonomy" id="2494466"/>
    <lineage>
        <taxon>Eukaryota</taxon>
        <taxon>Fungi</taxon>
        <taxon>Dikarya</taxon>
        <taxon>Ascomycota</taxon>
        <taxon>Pezizomycotina</taxon>
        <taxon>Sordariomycetes</taxon>
        <taxon>Hypocreomycetidae</taxon>
        <taxon>Hypocreales</taxon>
        <taxon>Nectriaceae</taxon>
        <taxon>Fusarium</taxon>
        <taxon>Fusarium incarnatum-equiseti species complex</taxon>
    </lineage>
</organism>
<evidence type="ECO:0000313" key="3">
    <source>
        <dbReference type="Proteomes" id="UP001152130"/>
    </source>
</evidence>
<dbReference type="Proteomes" id="UP001152130">
    <property type="component" value="Unassembled WGS sequence"/>
</dbReference>
<feature type="compositionally biased region" description="Low complexity" evidence="1">
    <location>
        <begin position="161"/>
        <end position="171"/>
    </location>
</feature>
<name>A0A9W8PZZ2_9HYPO</name>
<feature type="compositionally biased region" description="Low complexity" evidence="1">
    <location>
        <begin position="90"/>
        <end position="102"/>
    </location>
</feature>
<dbReference type="OrthoDB" id="5098477at2759"/>
<protein>
    <submittedName>
        <fullName evidence="2">Uncharacterized protein</fullName>
    </submittedName>
</protein>
<accession>A0A9W8PZZ2</accession>
<proteinExistence type="predicted"/>
<dbReference type="EMBL" id="JAPDHF010000001">
    <property type="protein sequence ID" value="KAJ4024013.1"/>
    <property type="molecule type" value="Genomic_DNA"/>
</dbReference>
<comment type="caution">
    <text evidence="2">The sequence shown here is derived from an EMBL/GenBank/DDBJ whole genome shotgun (WGS) entry which is preliminary data.</text>
</comment>
<gene>
    <name evidence="2" type="ORF">NW766_000240</name>
</gene>
<feature type="region of interest" description="Disordered" evidence="1">
    <location>
        <begin position="78"/>
        <end position="178"/>
    </location>
</feature>
<reference evidence="2" key="1">
    <citation type="submission" date="2022-10" db="EMBL/GenBank/DDBJ databases">
        <title>Fusarium specimens isolated from Avocado Roots.</title>
        <authorList>
            <person name="Stajich J."/>
            <person name="Roper C."/>
            <person name="Heimlech-Rivalta G."/>
        </authorList>
    </citation>
    <scope>NUCLEOTIDE SEQUENCE</scope>
    <source>
        <strain evidence="2">CF00143</strain>
    </source>
</reference>
<evidence type="ECO:0000256" key="1">
    <source>
        <dbReference type="SAM" id="MobiDB-lite"/>
    </source>
</evidence>
<sequence>MDSLHTELFGDVNDEVEIDLYDPEPVSSCTNPPKRCARCEELGRRCFRCRLNKALGRDEDAQEKSSLELVLIPKASHIQDDAETIPPDPTENTNETTLTVNTKSQRTTGNNTDTFARRPARTHSEERTYASPTTNNRRSDSDASSGRLRISLTKSRRRQRPQSSHSQPASSNGYDRYAVPIPDPPIYHRSSAEFEVIKIGSDWHLLSTKCHIEKHVDGHSIHYHEHQHWTEVFREPSHCATCRRIQLKHNRIPEEVLFRDVDVTFIKKAPRRSFSEKVWSAMIGKPLPISGSVIRETYHFQGPLKVERNQLFGPGMLRTHLYNPGDHNLGLGTLLGTLLLGLFEAGRSVVHTLQYWISGTDPAKDNSEEID</sequence>
<keyword evidence="3" id="KW-1185">Reference proteome</keyword>
<evidence type="ECO:0000313" key="2">
    <source>
        <dbReference type="EMBL" id="KAJ4024013.1"/>
    </source>
</evidence>
<feature type="compositionally biased region" description="Polar residues" evidence="1">
    <location>
        <begin position="103"/>
        <end position="114"/>
    </location>
</feature>